<dbReference type="Pfam" id="PF01738">
    <property type="entry name" value="DLH"/>
    <property type="match status" value="1"/>
</dbReference>
<dbReference type="EMBL" id="CP036275">
    <property type="protein sequence ID" value="QDU40041.1"/>
    <property type="molecule type" value="Genomic_DNA"/>
</dbReference>
<sequence precursor="true">MIRPLIVTALVLTAALSAADSAEAEVRSRKVAYTHDGATLEGHLAWDDAIEGKRPGVLVVHEWWGLNDYARKRAEQLAGMGYVAFALDMYGKGQVTSHPSQAGEWAGMIRKNTDKWRARANAGLQVLLDQDQVDRDQVAAIGYCFGGSTVLQMAFADEPLKGVVSFHGALPTPTEEEAEVIDASILVCHGAEDSFISEESIDSFRNALEAAEVDYQLVYYGGARHGFTNPEAGTFGIDNLKYDAAADRRSWAAMQDLFAEIFDEEK</sequence>
<gene>
    <name evidence="3" type="ORF">Mal4_43950</name>
</gene>
<dbReference type="RefSeq" id="WP_145371163.1">
    <property type="nucleotide sequence ID" value="NZ_CP036275.1"/>
</dbReference>
<keyword evidence="3" id="KW-0378">Hydrolase</keyword>
<feature type="domain" description="Dienelactone hydrolase" evidence="2">
    <location>
        <begin position="49"/>
        <end position="261"/>
    </location>
</feature>
<organism evidence="3 4">
    <name type="scientific">Maioricimonas rarisocia</name>
    <dbReference type="NCBI Taxonomy" id="2528026"/>
    <lineage>
        <taxon>Bacteria</taxon>
        <taxon>Pseudomonadati</taxon>
        <taxon>Planctomycetota</taxon>
        <taxon>Planctomycetia</taxon>
        <taxon>Planctomycetales</taxon>
        <taxon>Planctomycetaceae</taxon>
        <taxon>Maioricimonas</taxon>
    </lineage>
</organism>
<proteinExistence type="predicted"/>
<dbReference type="Proteomes" id="UP000320496">
    <property type="component" value="Chromosome"/>
</dbReference>
<dbReference type="PANTHER" id="PTHR22946">
    <property type="entry name" value="DIENELACTONE HYDROLASE DOMAIN-CONTAINING PROTEIN-RELATED"/>
    <property type="match status" value="1"/>
</dbReference>
<name>A0A517ZC66_9PLAN</name>
<evidence type="ECO:0000313" key="3">
    <source>
        <dbReference type="EMBL" id="QDU40041.1"/>
    </source>
</evidence>
<protein>
    <submittedName>
        <fullName evidence="3">Dienelactone hydrolase family protein</fullName>
    </submittedName>
</protein>
<dbReference type="InterPro" id="IPR050261">
    <property type="entry name" value="FrsA_esterase"/>
</dbReference>
<evidence type="ECO:0000256" key="1">
    <source>
        <dbReference type="SAM" id="SignalP"/>
    </source>
</evidence>
<dbReference type="SUPFAM" id="SSF53474">
    <property type="entry name" value="alpha/beta-Hydrolases"/>
    <property type="match status" value="1"/>
</dbReference>
<feature type="signal peptide" evidence="1">
    <location>
        <begin position="1"/>
        <end position="24"/>
    </location>
</feature>
<dbReference type="KEGG" id="mri:Mal4_43950"/>
<dbReference type="InterPro" id="IPR029058">
    <property type="entry name" value="AB_hydrolase_fold"/>
</dbReference>
<dbReference type="OrthoDB" id="9771666at2"/>
<evidence type="ECO:0000259" key="2">
    <source>
        <dbReference type="Pfam" id="PF01738"/>
    </source>
</evidence>
<keyword evidence="4" id="KW-1185">Reference proteome</keyword>
<accession>A0A517ZC66</accession>
<dbReference type="GO" id="GO:0016787">
    <property type="term" value="F:hydrolase activity"/>
    <property type="evidence" value="ECO:0007669"/>
    <property type="project" value="UniProtKB-KW"/>
</dbReference>
<dbReference type="PANTHER" id="PTHR22946:SF0">
    <property type="entry name" value="DIENELACTONE HYDROLASE DOMAIN-CONTAINING PROTEIN"/>
    <property type="match status" value="1"/>
</dbReference>
<dbReference type="AlphaFoldDB" id="A0A517ZC66"/>
<feature type="chain" id="PRO_5021856597" evidence="1">
    <location>
        <begin position="25"/>
        <end position="266"/>
    </location>
</feature>
<reference evidence="3 4" key="1">
    <citation type="submission" date="2019-02" db="EMBL/GenBank/DDBJ databases">
        <title>Deep-cultivation of Planctomycetes and their phenomic and genomic characterization uncovers novel biology.</title>
        <authorList>
            <person name="Wiegand S."/>
            <person name="Jogler M."/>
            <person name="Boedeker C."/>
            <person name="Pinto D."/>
            <person name="Vollmers J."/>
            <person name="Rivas-Marin E."/>
            <person name="Kohn T."/>
            <person name="Peeters S.H."/>
            <person name="Heuer A."/>
            <person name="Rast P."/>
            <person name="Oberbeckmann S."/>
            <person name="Bunk B."/>
            <person name="Jeske O."/>
            <person name="Meyerdierks A."/>
            <person name="Storesund J.E."/>
            <person name="Kallscheuer N."/>
            <person name="Luecker S."/>
            <person name="Lage O.M."/>
            <person name="Pohl T."/>
            <person name="Merkel B.J."/>
            <person name="Hornburger P."/>
            <person name="Mueller R.-W."/>
            <person name="Bruemmer F."/>
            <person name="Labrenz M."/>
            <person name="Spormann A.M."/>
            <person name="Op den Camp H."/>
            <person name="Overmann J."/>
            <person name="Amann R."/>
            <person name="Jetten M.S.M."/>
            <person name="Mascher T."/>
            <person name="Medema M.H."/>
            <person name="Devos D.P."/>
            <person name="Kaster A.-K."/>
            <person name="Ovreas L."/>
            <person name="Rohde M."/>
            <person name="Galperin M.Y."/>
            <person name="Jogler C."/>
        </authorList>
    </citation>
    <scope>NUCLEOTIDE SEQUENCE [LARGE SCALE GENOMIC DNA]</scope>
    <source>
        <strain evidence="3 4">Mal4</strain>
    </source>
</reference>
<evidence type="ECO:0000313" key="4">
    <source>
        <dbReference type="Proteomes" id="UP000320496"/>
    </source>
</evidence>
<dbReference type="InterPro" id="IPR002925">
    <property type="entry name" value="Dienelactn_hydro"/>
</dbReference>
<keyword evidence="1" id="KW-0732">Signal</keyword>
<dbReference type="Gene3D" id="3.40.50.1820">
    <property type="entry name" value="alpha/beta hydrolase"/>
    <property type="match status" value="1"/>
</dbReference>